<name>A0A2S4ML51_9HYPH</name>
<organism evidence="1 2">
    <name type="scientific">Bosea psychrotolerans</name>
    <dbReference type="NCBI Taxonomy" id="1871628"/>
    <lineage>
        <taxon>Bacteria</taxon>
        <taxon>Pseudomonadati</taxon>
        <taxon>Pseudomonadota</taxon>
        <taxon>Alphaproteobacteria</taxon>
        <taxon>Hyphomicrobiales</taxon>
        <taxon>Boseaceae</taxon>
        <taxon>Bosea</taxon>
    </lineage>
</organism>
<evidence type="ECO:0000313" key="2">
    <source>
        <dbReference type="Proteomes" id="UP000236919"/>
    </source>
</evidence>
<comment type="caution">
    <text evidence="1">The sequence shown here is derived from an EMBL/GenBank/DDBJ whole genome shotgun (WGS) entry which is preliminary data.</text>
</comment>
<accession>A0A2S4ML51</accession>
<keyword evidence="2" id="KW-1185">Reference proteome</keyword>
<reference evidence="1 2" key="1">
    <citation type="submission" date="2018-01" db="EMBL/GenBank/DDBJ databases">
        <title>Genomic Encyclopedia of Type Strains, Phase III (KMG-III): the genomes of soil and plant-associated and newly described type strains.</title>
        <authorList>
            <person name="Whitman W."/>
        </authorList>
    </citation>
    <scope>NUCLEOTIDE SEQUENCE [LARGE SCALE GENOMIC DNA]</scope>
    <source>
        <strain evidence="1 2">1131</strain>
    </source>
</reference>
<gene>
    <name evidence="1" type="ORF">CYD53_102404</name>
</gene>
<protein>
    <submittedName>
        <fullName evidence="1">Uncharacterized protein</fullName>
    </submittedName>
</protein>
<evidence type="ECO:0000313" key="1">
    <source>
        <dbReference type="EMBL" id="POR55514.1"/>
    </source>
</evidence>
<proteinExistence type="predicted"/>
<dbReference type="Proteomes" id="UP000236919">
    <property type="component" value="Unassembled WGS sequence"/>
</dbReference>
<dbReference type="AlphaFoldDB" id="A0A2S4ML51"/>
<dbReference type="EMBL" id="PQFZ01000002">
    <property type="protein sequence ID" value="POR55514.1"/>
    <property type="molecule type" value="Genomic_DNA"/>
</dbReference>
<sequence>MPLEAVAPAAQRWGKACDLNRSSTIVERHLQETFAFRMLTSASVTLAPVSP</sequence>